<evidence type="ECO:0000256" key="12">
    <source>
        <dbReference type="PIRSR" id="PIRSR037471-1"/>
    </source>
</evidence>
<comment type="caution">
    <text evidence="18">The sequence shown here is derived from an EMBL/GenBank/DDBJ whole genome shotgun (WGS) entry which is preliminary data.</text>
</comment>
<feature type="signal peptide" evidence="15">
    <location>
        <begin position="1"/>
        <end position="25"/>
    </location>
</feature>
<keyword evidence="6 15" id="KW-0732">Signal</keyword>
<keyword evidence="3" id="KW-0349">Heme</keyword>
<dbReference type="InterPro" id="IPR045265">
    <property type="entry name" value="AIR12_DOMON"/>
</dbReference>
<feature type="transmembrane region" description="Helical" evidence="14">
    <location>
        <begin position="315"/>
        <end position="335"/>
    </location>
</feature>
<feature type="binding site" description="axial binding residue" evidence="12">
    <location>
        <position position="214"/>
    </location>
    <ligand>
        <name>heme b</name>
        <dbReference type="ChEBI" id="CHEBI:60344"/>
        <label>1</label>
    </ligand>
    <ligandPart>
        <name>Fe</name>
        <dbReference type="ChEBI" id="CHEBI:18248"/>
    </ligandPart>
</feature>
<evidence type="ECO:0000256" key="10">
    <source>
        <dbReference type="ARBA" id="ARBA00053871"/>
    </source>
</evidence>
<dbReference type="FunFam" id="1.20.120.1770:FF:000007">
    <property type="entry name" value="Cytochrome b561 and DOMON domain-containing protein"/>
    <property type="match status" value="1"/>
</dbReference>
<evidence type="ECO:0000259" key="16">
    <source>
        <dbReference type="PROSITE" id="PS50836"/>
    </source>
</evidence>
<evidence type="ECO:0000256" key="5">
    <source>
        <dbReference type="ARBA" id="ARBA00022723"/>
    </source>
</evidence>
<dbReference type="PROSITE" id="PS50836">
    <property type="entry name" value="DOMON"/>
    <property type="match status" value="1"/>
</dbReference>
<dbReference type="PIRSF" id="PIRSF037471">
    <property type="entry name" value="UCP037471"/>
    <property type="match status" value="1"/>
</dbReference>
<dbReference type="CDD" id="cd08760">
    <property type="entry name" value="Cyt_b561_FRRS1_like"/>
    <property type="match status" value="1"/>
</dbReference>
<evidence type="ECO:0000256" key="4">
    <source>
        <dbReference type="ARBA" id="ARBA00022692"/>
    </source>
</evidence>
<evidence type="ECO:0000256" key="11">
    <source>
        <dbReference type="PIRNR" id="PIRNR037471"/>
    </source>
</evidence>
<dbReference type="GO" id="GO:0016020">
    <property type="term" value="C:membrane"/>
    <property type="evidence" value="ECO:0007669"/>
    <property type="project" value="UniProtKB-SubCell"/>
</dbReference>
<organism evidence="18 19">
    <name type="scientific">Ficus carica</name>
    <name type="common">Common fig</name>
    <dbReference type="NCBI Taxonomy" id="3494"/>
    <lineage>
        <taxon>Eukaryota</taxon>
        <taxon>Viridiplantae</taxon>
        <taxon>Streptophyta</taxon>
        <taxon>Embryophyta</taxon>
        <taxon>Tracheophyta</taxon>
        <taxon>Spermatophyta</taxon>
        <taxon>Magnoliopsida</taxon>
        <taxon>eudicotyledons</taxon>
        <taxon>Gunneridae</taxon>
        <taxon>Pentapetalae</taxon>
        <taxon>rosids</taxon>
        <taxon>fabids</taxon>
        <taxon>Rosales</taxon>
        <taxon>Moraceae</taxon>
        <taxon>Ficeae</taxon>
        <taxon>Ficus</taxon>
    </lineage>
</organism>
<feature type="domain" description="DOMON" evidence="16">
    <location>
        <begin position="48"/>
        <end position="161"/>
    </location>
</feature>
<keyword evidence="2 11" id="KW-0813">Transport</keyword>
<comment type="subcellular location">
    <subcellularLocation>
        <location evidence="1">Membrane</location>
        <topology evidence="1">Multi-pass membrane protein</topology>
    </subcellularLocation>
</comment>
<dbReference type="PANTHER" id="PTHR23130:SF195">
    <property type="entry name" value="CYTOCHROME B561 AND DOMON DOMAIN-CONTAINING PROTEIN"/>
    <property type="match status" value="1"/>
</dbReference>
<evidence type="ECO:0000256" key="7">
    <source>
        <dbReference type="ARBA" id="ARBA00022982"/>
    </source>
</evidence>
<feature type="region of interest" description="Disordered" evidence="13">
    <location>
        <begin position="187"/>
        <end position="208"/>
    </location>
</feature>
<keyword evidence="4 14" id="KW-0812">Transmembrane</keyword>
<feature type="domain" description="Cytochrome b561" evidence="17">
    <location>
        <begin position="176"/>
        <end position="374"/>
    </location>
</feature>
<comment type="function">
    <text evidence="10">May act as a catecholamine-responsive trans-membrane electron transporter.</text>
</comment>
<evidence type="ECO:0000313" key="18">
    <source>
        <dbReference type="EMBL" id="GMN50219.1"/>
    </source>
</evidence>
<dbReference type="PROSITE" id="PS50939">
    <property type="entry name" value="CYTOCHROME_B561"/>
    <property type="match status" value="1"/>
</dbReference>
<feature type="binding site" description="axial binding residue" evidence="12">
    <location>
        <position position="283"/>
    </location>
    <ligand>
        <name>heme b</name>
        <dbReference type="ChEBI" id="CHEBI:60344"/>
        <label>1</label>
    </ligand>
    <ligandPart>
        <name>Fe</name>
        <dbReference type="ChEBI" id="CHEBI:18248"/>
    </ligandPart>
</feature>
<dbReference type="CDD" id="cd09629">
    <property type="entry name" value="DOMON_CIL1_like"/>
    <property type="match status" value="1"/>
</dbReference>
<evidence type="ECO:0000256" key="14">
    <source>
        <dbReference type="SAM" id="Phobius"/>
    </source>
</evidence>
<dbReference type="InterPro" id="IPR006593">
    <property type="entry name" value="Cyt_b561/ferric_Rdtase_TM"/>
</dbReference>
<feature type="transmembrane region" description="Helical" evidence="14">
    <location>
        <begin position="350"/>
        <end position="373"/>
    </location>
</feature>
<sequence length="400" mass="43804">MAMVIAWVLLPLWVTVALLISPTHSATCKTQKFTSNRLYSTCLDLPHLNSHLHWTFNASNSSISLAVVAPPAKPDGWIAWAINPTKTGMVGAQSLLAMKRSDGVAVVKTYNISSYSSVVEQSLSLEVWDQSAEFSDGVFRIFANMKVPEKAETVNHIWQVGSSVTDGNPNAHDFQVENLMAKGTLSLTGSQTTNPSGGSGPSGVDSRTKRKNIHGVMNAVSWGILFPAGVVIARYLRTFESADPVWFYLHISCQISAYAVGVAGWATGLKLGSESKGIQWTGHRNLGIALFSLATVQIFALFLRPKKDHKYRFYWNIYHHSLGYAIVILGILNVFKGLDILKPAQKWKSGYIIAIVVLGGIALILEAITWVVVLRRKSNKSTKPYDGFNNGQTTQQPLSI</sequence>
<evidence type="ECO:0000256" key="9">
    <source>
        <dbReference type="ARBA" id="ARBA00023136"/>
    </source>
</evidence>
<evidence type="ECO:0000256" key="2">
    <source>
        <dbReference type="ARBA" id="ARBA00022448"/>
    </source>
</evidence>
<keyword evidence="5 12" id="KW-0479">Metal-binding</keyword>
<evidence type="ECO:0000256" key="6">
    <source>
        <dbReference type="ARBA" id="ARBA00022729"/>
    </source>
</evidence>
<dbReference type="SMART" id="SM00665">
    <property type="entry name" value="B561"/>
    <property type="match status" value="1"/>
</dbReference>
<dbReference type="Pfam" id="PF03188">
    <property type="entry name" value="Cytochrom_B561"/>
    <property type="match status" value="1"/>
</dbReference>
<evidence type="ECO:0000256" key="3">
    <source>
        <dbReference type="ARBA" id="ARBA00022617"/>
    </source>
</evidence>
<feature type="transmembrane region" description="Helical" evidence="14">
    <location>
        <begin position="286"/>
        <end position="303"/>
    </location>
</feature>
<evidence type="ECO:0000313" key="19">
    <source>
        <dbReference type="Proteomes" id="UP001187192"/>
    </source>
</evidence>
<evidence type="ECO:0000256" key="15">
    <source>
        <dbReference type="SAM" id="SignalP"/>
    </source>
</evidence>
<accession>A0AA88A6E5</accession>
<comment type="cofactor">
    <cofactor evidence="11">
        <name>heme b</name>
        <dbReference type="ChEBI" id="CHEBI:60344"/>
    </cofactor>
    <text evidence="11">Binds 2 heme b groups non-covalently.</text>
</comment>
<keyword evidence="7 11" id="KW-0249">Electron transport</keyword>
<dbReference type="GO" id="GO:0046872">
    <property type="term" value="F:metal ion binding"/>
    <property type="evidence" value="ECO:0007669"/>
    <property type="project" value="UniProtKB-KW"/>
</dbReference>
<dbReference type="PANTHER" id="PTHR23130">
    <property type="entry name" value="CYTOCHROME B561 AND DOMON DOMAIN-CONTAINING PROTEIN"/>
    <property type="match status" value="1"/>
</dbReference>
<name>A0AA88A6E5_FICCA</name>
<keyword evidence="19" id="KW-1185">Reference proteome</keyword>
<keyword evidence="12" id="KW-0408">Iron</keyword>
<dbReference type="InterPro" id="IPR005018">
    <property type="entry name" value="DOMON_domain"/>
</dbReference>
<evidence type="ECO:0000259" key="17">
    <source>
        <dbReference type="PROSITE" id="PS50939"/>
    </source>
</evidence>
<dbReference type="AlphaFoldDB" id="A0AA88A6E5"/>
<feature type="binding site" description="axial binding residue" evidence="12">
    <location>
        <position position="250"/>
    </location>
    <ligand>
        <name>heme b</name>
        <dbReference type="ChEBI" id="CHEBI:60344"/>
        <label>1</label>
    </ligand>
    <ligandPart>
        <name>Fe</name>
        <dbReference type="ChEBI" id="CHEBI:18248"/>
    </ligandPart>
</feature>
<dbReference type="Pfam" id="PF04526">
    <property type="entry name" value="DUF568"/>
    <property type="match status" value="1"/>
</dbReference>
<dbReference type="Proteomes" id="UP001187192">
    <property type="component" value="Unassembled WGS sequence"/>
</dbReference>
<protein>
    <recommendedName>
        <fullName evidence="11">Cytochrome b561 and DOMON domain-containing protein</fullName>
    </recommendedName>
</protein>
<dbReference type="InterPro" id="IPR017214">
    <property type="entry name" value="UCP037471"/>
</dbReference>
<dbReference type="Gene3D" id="1.20.120.1770">
    <property type="match status" value="1"/>
</dbReference>
<reference evidence="18" key="1">
    <citation type="submission" date="2023-07" db="EMBL/GenBank/DDBJ databases">
        <title>draft genome sequence of fig (Ficus carica).</title>
        <authorList>
            <person name="Takahashi T."/>
            <person name="Nishimura K."/>
        </authorList>
    </citation>
    <scope>NUCLEOTIDE SEQUENCE</scope>
</reference>
<keyword evidence="9 11" id="KW-0472">Membrane</keyword>
<dbReference type="EMBL" id="BTGU01000033">
    <property type="protein sequence ID" value="GMN50219.1"/>
    <property type="molecule type" value="Genomic_DNA"/>
</dbReference>
<feature type="binding site" description="axial binding residue" evidence="12">
    <location>
        <position position="319"/>
    </location>
    <ligand>
        <name>heme b</name>
        <dbReference type="ChEBI" id="CHEBI:60344"/>
        <label>1</label>
    </ligand>
    <ligandPart>
        <name>Fe</name>
        <dbReference type="ChEBI" id="CHEBI:18248"/>
    </ligandPart>
</feature>
<keyword evidence="8 14" id="KW-1133">Transmembrane helix</keyword>
<evidence type="ECO:0000256" key="1">
    <source>
        <dbReference type="ARBA" id="ARBA00004141"/>
    </source>
</evidence>
<feature type="transmembrane region" description="Helical" evidence="14">
    <location>
        <begin position="245"/>
        <end position="266"/>
    </location>
</feature>
<proteinExistence type="predicted"/>
<gene>
    <name evidence="18" type="ORF">TIFTF001_019386</name>
</gene>
<evidence type="ECO:0000256" key="8">
    <source>
        <dbReference type="ARBA" id="ARBA00022989"/>
    </source>
</evidence>
<evidence type="ECO:0000256" key="13">
    <source>
        <dbReference type="SAM" id="MobiDB-lite"/>
    </source>
</evidence>
<feature type="chain" id="PRO_5041720369" description="Cytochrome b561 and DOMON domain-containing protein" evidence="15">
    <location>
        <begin position="26"/>
        <end position="400"/>
    </location>
</feature>